<protein>
    <submittedName>
        <fullName evidence="3">DUF1129 family protein</fullName>
    </submittedName>
</protein>
<dbReference type="Gene3D" id="1.10.1900.10">
    <property type="entry name" value="c-terminal domain of poly(a) binding protein"/>
    <property type="match status" value="1"/>
</dbReference>
<feature type="transmembrane region" description="Helical" evidence="1">
    <location>
        <begin position="175"/>
        <end position="192"/>
    </location>
</feature>
<feature type="transmembrane region" description="Helical" evidence="1">
    <location>
        <begin position="74"/>
        <end position="94"/>
    </location>
</feature>
<comment type="caution">
    <text evidence="3">The sequence shown here is derived from an EMBL/GenBank/DDBJ whole genome shotgun (WGS) entry which is preliminary data.</text>
</comment>
<keyword evidence="1" id="KW-1133">Transmembrane helix</keyword>
<keyword evidence="1" id="KW-0472">Membrane</keyword>
<dbReference type="SUPFAM" id="SSF158560">
    <property type="entry name" value="BH3980-like"/>
    <property type="match status" value="1"/>
</dbReference>
<feature type="transmembrane region" description="Helical" evidence="1">
    <location>
        <begin position="106"/>
        <end position="126"/>
    </location>
</feature>
<feature type="transmembrane region" description="Helical" evidence="1">
    <location>
        <begin position="199"/>
        <end position="217"/>
    </location>
</feature>
<feature type="transmembrane region" description="Helical" evidence="1">
    <location>
        <begin position="223"/>
        <end position="243"/>
    </location>
</feature>
<proteinExistence type="predicted"/>
<name>A0ABW3D3F8_9BACL</name>
<dbReference type="InterPro" id="IPR012963">
    <property type="entry name" value="HAAS_TM"/>
</dbReference>
<organism evidence="3 4">
    <name type="scientific">Paenibacillus residui</name>
    <dbReference type="NCBI Taxonomy" id="629724"/>
    <lineage>
        <taxon>Bacteria</taxon>
        <taxon>Bacillati</taxon>
        <taxon>Bacillota</taxon>
        <taxon>Bacilli</taxon>
        <taxon>Bacillales</taxon>
        <taxon>Paenibacillaceae</taxon>
        <taxon>Paenibacillus</taxon>
    </lineage>
</organism>
<keyword evidence="1" id="KW-0812">Transmembrane</keyword>
<feature type="transmembrane region" description="Helical" evidence="1">
    <location>
        <begin position="138"/>
        <end position="155"/>
    </location>
</feature>
<evidence type="ECO:0000313" key="4">
    <source>
        <dbReference type="Proteomes" id="UP001597120"/>
    </source>
</evidence>
<dbReference type="PANTHER" id="PTHR41307:SF1">
    <property type="entry name" value="MEMBRANE PROTEIN"/>
    <property type="match status" value="1"/>
</dbReference>
<evidence type="ECO:0000259" key="2">
    <source>
        <dbReference type="Pfam" id="PF08006"/>
    </source>
</evidence>
<keyword evidence="4" id="KW-1185">Reference proteome</keyword>
<feature type="domain" description="HAAS transmembrane region" evidence="2">
    <location>
        <begin position="88"/>
        <end position="204"/>
    </location>
</feature>
<dbReference type="EMBL" id="JBHTIU010000002">
    <property type="protein sequence ID" value="MFD0867718.1"/>
    <property type="molecule type" value="Genomic_DNA"/>
</dbReference>
<dbReference type="Proteomes" id="UP001597120">
    <property type="component" value="Unassembled WGS sequence"/>
</dbReference>
<gene>
    <name evidence="3" type="ORF">ACFQ03_00970</name>
</gene>
<dbReference type="PANTHER" id="PTHR41307">
    <property type="entry name" value="MEMBRANE PROTEIN-RELATED"/>
    <property type="match status" value="1"/>
</dbReference>
<dbReference type="Pfam" id="PF08006">
    <property type="entry name" value="HAAS_TM"/>
    <property type="match status" value="1"/>
</dbReference>
<evidence type="ECO:0000313" key="3">
    <source>
        <dbReference type="EMBL" id="MFD0867718.1"/>
    </source>
</evidence>
<sequence>MLSKKAERFLSDLRIYLTTYGKNEQEIEDIVSELEDHFVQAEKHGKNIEEITGGSPKAYMDQLRVEMKTDQKEILSALLLFFPLALAFVILPDALQGNAAYTLLDIIGNLTAFVIGLGMFILFLRLESSRSLSKAARIAMYWVIGFVPMGIFLGIKLLNRFMDLSPVFIATPSQNFMIAVACGVFLIGYSIFAKTWVTIIVPCIIIVPDFIADLLTTSPQDRAIVSLGIMIGLIVLYLVYLVIQNRRKAQ</sequence>
<accession>A0ABW3D3F8</accession>
<dbReference type="RefSeq" id="WP_379285523.1">
    <property type="nucleotide sequence ID" value="NZ_JBHTIU010000002.1"/>
</dbReference>
<reference evidence="4" key="1">
    <citation type="journal article" date="2019" name="Int. J. Syst. Evol. Microbiol.">
        <title>The Global Catalogue of Microorganisms (GCM) 10K type strain sequencing project: providing services to taxonomists for standard genome sequencing and annotation.</title>
        <authorList>
            <consortium name="The Broad Institute Genomics Platform"/>
            <consortium name="The Broad Institute Genome Sequencing Center for Infectious Disease"/>
            <person name="Wu L."/>
            <person name="Ma J."/>
        </authorList>
    </citation>
    <scope>NUCLEOTIDE SEQUENCE [LARGE SCALE GENOMIC DNA]</scope>
    <source>
        <strain evidence="4">CCUG 57263</strain>
    </source>
</reference>
<evidence type="ECO:0000256" key="1">
    <source>
        <dbReference type="SAM" id="Phobius"/>
    </source>
</evidence>